<feature type="transmembrane region" description="Helical" evidence="7">
    <location>
        <begin position="170"/>
        <end position="194"/>
    </location>
</feature>
<feature type="transmembrane region" description="Helical" evidence="7">
    <location>
        <begin position="206"/>
        <end position="223"/>
    </location>
</feature>
<comment type="subcellular location">
    <subcellularLocation>
        <location evidence="1">Cell membrane</location>
        <topology evidence="1">Multi-pass membrane protein</topology>
    </subcellularLocation>
</comment>
<feature type="transmembrane region" description="Helical" evidence="7">
    <location>
        <begin position="41"/>
        <end position="68"/>
    </location>
</feature>
<organism evidence="8 9">
    <name type="scientific">Thiosulfatimonas sediminis</name>
    <dbReference type="NCBI Taxonomy" id="2675054"/>
    <lineage>
        <taxon>Bacteria</taxon>
        <taxon>Pseudomonadati</taxon>
        <taxon>Pseudomonadota</taxon>
        <taxon>Gammaproteobacteria</taxon>
        <taxon>Thiotrichales</taxon>
        <taxon>Piscirickettsiaceae</taxon>
        <taxon>Thiosulfatimonas</taxon>
    </lineage>
</organism>
<dbReference type="NCBIfam" id="NF007773">
    <property type="entry name" value="PRK10459.1"/>
    <property type="match status" value="1"/>
</dbReference>
<dbReference type="GO" id="GO:0005886">
    <property type="term" value="C:plasma membrane"/>
    <property type="evidence" value="ECO:0007669"/>
    <property type="project" value="UniProtKB-SubCell"/>
</dbReference>
<sequence>MNLKSKTISGVSWNALGNVIRQIVTVLTLIFMARILSPDDYGVYAILMIFVSFMAIFASMGLGQAIIYKDSPSQSFLSSIFYFNLGLNSILSILLFLLASLIASFFDKDGLEELVELISIIFIISSLSLINKTMLEKQMKFKLVVIVEIIALLASALIGLVSAYQQFGVYSLVIMAITNAFVLSTGFLIVYKWLPSLSFSFSHIQTILSYSANLTGFTFINYFSRQSDQFLIGKFLGSTSLGIYSMAYKIMLYPLQNISHVIIRVLFPAFSEIKNDHEKFREGYLKAISFIALITFPLMAGLLVTAESFVSLVLGPQWQEMAILLMVLAPVGMVQSITTTTGSIYMAKGTTGAMFRIGLANAVVTVSAFAIGVFFGLVGIVLAYAIANLIMLIPNFYYPWKQIKLSVIEGLLRLFPFFITSMLMAAFVYLVGIYVNHLEFSIFIGFILQVILGAVFYLVSLYLFYRKILLHLLYQFKRV</sequence>
<feature type="transmembrane region" description="Helical" evidence="7">
    <location>
        <begin position="12"/>
        <end position="35"/>
    </location>
</feature>
<dbReference type="Proteomes" id="UP000501726">
    <property type="component" value="Chromosome"/>
</dbReference>
<feature type="transmembrane region" description="Helical" evidence="7">
    <location>
        <begin position="80"/>
        <end position="102"/>
    </location>
</feature>
<evidence type="ECO:0000313" key="8">
    <source>
        <dbReference type="EMBL" id="BBP45267.1"/>
    </source>
</evidence>
<evidence type="ECO:0000256" key="2">
    <source>
        <dbReference type="ARBA" id="ARBA00007430"/>
    </source>
</evidence>
<keyword evidence="9" id="KW-1185">Reference proteome</keyword>
<gene>
    <name evidence="8" type="ORF">THMIRHAS_06400</name>
</gene>
<evidence type="ECO:0000313" key="9">
    <source>
        <dbReference type="Proteomes" id="UP000501726"/>
    </source>
</evidence>
<dbReference type="PANTHER" id="PTHR30250:SF10">
    <property type="entry name" value="LIPOPOLYSACCHARIDE BIOSYNTHESIS PROTEIN WZXC"/>
    <property type="match status" value="1"/>
</dbReference>
<evidence type="ECO:0000256" key="7">
    <source>
        <dbReference type="SAM" id="Phobius"/>
    </source>
</evidence>
<feature type="transmembrane region" description="Helical" evidence="7">
    <location>
        <begin position="440"/>
        <end position="465"/>
    </location>
</feature>
<dbReference type="RefSeq" id="WP_173270836.1">
    <property type="nucleotide sequence ID" value="NZ_AP021889.1"/>
</dbReference>
<comment type="similarity">
    <text evidence="2">Belongs to the polysaccharide synthase family.</text>
</comment>
<dbReference type="EMBL" id="AP021889">
    <property type="protein sequence ID" value="BBP45267.1"/>
    <property type="molecule type" value="Genomic_DNA"/>
</dbReference>
<evidence type="ECO:0000256" key="5">
    <source>
        <dbReference type="ARBA" id="ARBA00022989"/>
    </source>
</evidence>
<dbReference type="CDD" id="cd13127">
    <property type="entry name" value="MATE_tuaB_like"/>
    <property type="match status" value="1"/>
</dbReference>
<name>A0A6F8PTA9_9GAMM</name>
<evidence type="ECO:0000256" key="6">
    <source>
        <dbReference type="ARBA" id="ARBA00023136"/>
    </source>
</evidence>
<keyword evidence="5 7" id="KW-1133">Transmembrane helix</keyword>
<dbReference type="InterPro" id="IPR050833">
    <property type="entry name" value="Poly_Biosynth_Transport"/>
</dbReference>
<protein>
    <submittedName>
        <fullName evidence="8">Lipopolysaccharide biosynthesis protein</fullName>
    </submittedName>
</protein>
<dbReference type="Pfam" id="PF13440">
    <property type="entry name" value="Polysacc_synt_3"/>
    <property type="match status" value="1"/>
</dbReference>
<evidence type="ECO:0000256" key="3">
    <source>
        <dbReference type="ARBA" id="ARBA00022475"/>
    </source>
</evidence>
<dbReference type="AlphaFoldDB" id="A0A6F8PTA9"/>
<feature type="transmembrane region" description="Helical" evidence="7">
    <location>
        <begin position="410"/>
        <end position="434"/>
    </location>
</feature>
<reference evidence="9" key="1">
    <citation type="submission" date="2019-11" db="EMBL/GenBank/DDBJ databases">
        <title>Isolation and characterization of two novel species in the genus Thiomicrorhabdus.</title>
        <authorList>
            <person name="Mochizuki J."/>
            <person name="Kojima H."/>
            <person name="Fukui M."/>
        </authorList>
    </citation>
    <scope>NUCLEOTIDE SEQUENCE [LARGE SCALE GENOMIC DNA]</scope>
    <source>
        <strain evidence="9">aks77</strain>
    </source>
</reference>
<dbReference type="KEGG" id="tse:THMIRHAS_06400"/>
<evidence type="ECO:0000256" key="1">
    <source>
        <dbReference type="ARBA" id="ARBA00004651"/>
    </source>
</evidence>
<feature type="transmembrane region" description="Helical" evidence="7">
    <location>
        <begin position="143"/>
        <end position="164"/>
    </location>
</feature>
<keyword evidence="4 7" id="KW-0812">Transmembrane</keyword>
<proteinExistence type="inferred from homology"/>
<accession>A0A6F8PTA9</accession>
<dbReference type="PANTHER" id="PTHR30250">
    <property type="entry name" value="PST FAMILY PREDICTED COLANIC ACID TRANSPORTER"/>
    <property type="match status" value="1"/>
</dbReference>
<keyword evidence="3" id="KW-1003">Cell membrane</keyword>
<feature type="transmembrane region" description="Helical" evidence="7">
    <location>
        <begin position="288"/>
        <end position="310"/>
    </location>
</feature>
<keyword evidence="6 7" id="KW-0472">Membrane</keyword>
<evidence type="ECO:0000256" key="4">
    <source>
        <dbReference type="ARBA" id="ARBA00022692"/>
    </source>
</evidence>
<feature type="transmembrane region" description="Helical" evidence="7">
    <location>
        <begin position="322"/>
        <end position="345"/>
    </location>
</feature>